<dbReference type="AlphaFoldDB" id="A0A4Y7Q5D5"/>
<evidence type="ECO:0000313" key="3">
    <source>
        <dbReference type="Proteomes" id="UP000294933"/>
    </source>
</evidence>
<evidence type="ECO:0000259" key="1">
    <source>
        <dbReference type="PROSITE" id="PS50181"/>
    </source>
</evidence>
<dbReference type="SUPFAM" id="SSF81383">
    <property type="entry name" value="F-box domain"/>
    <property type="match status" value="1"/>
</dbReference>
<feature type="domain" description="F-box" evidence="1">
    <location>
        <begin position="63"/>
        <end position="113"/>
    </location>
</feature>
<organism evidence="2 3">
    <name type="scientific">Rickenella mellea</name>
    <dbReference type="NCBI Taxonomy" id="50990"/>
    <lineage>
        <taxon>Eukaryota</taxon>
        <taxon>Fungi</taxon>
        <taxon>Dikarya</taxon>
        <taxon>Basidiomycota</taxon>
        <taxon>Agaricomycotina</taxon>
        <taxon>Agaricomycetes</taxon>
        <taxon>Hymenochaetales</taxon>
        <taxon>Rickenellaceae</taxon>
        <taxon>Rickenella</taxon>
    </lineage>
</organism>
<name>A0A4Y7Q5D5_9AGAM</name>
<accession>A0A4Y7Q5D5</accession>
<dbReference type="PROSITE" id="PS50181">
    <property type="entry name" value="FBOX"/>
    <property type="match status" value="1"/>
</dbReference>
<dbReference type="InterPro" id="IPR001810">
    <property type="entry name" value="F-box_dom"/>
</dbReference>
<dbReference type="EMBL" id="ML170174">
    <property type="protein sequence ID" value="TDL22615.1"/>
    <property type="molecule type" value="Genomic_DNA"/>
</dbReference>
<gene>
    <name evidence="2" type="ORF">BD410DRAFT_788439</name>
</gene>
<dbReference type="PANTHER" id="PTHR38926:SF5">
    <property type="entry name" value="F-BOX AND LEUCINE-RICH REPEAT PROTEIN 6"/>
    <property type="match status" value="1"/>
</dbReference>
<keyword evidence="3" id="KW-1185">Reference proteome</keyword>
<reference evidence="2 3" key="1">
    <citation type="submission" date="2018-06" db="EMBL/GenBank/DDBJ databases">
        <title>A transcriptomic atlas of mushroom development highlights an independent origin of complex multicellularity.</title>
        <authorList>
            <consortium name="DOE Joint Genome Institute"/>
            <person name="Krizsan K."/>
            <person name="Almasi E."/>
            <person name="Merenyi Z."/>
            <person name="Sahu N."/>
            <person name="Viragh M."/>
            <person name="Koszo T."/>
            <person name="Mondo S."/>
            <person name="Kiss B."/>
            <person name="Balint B."/>
            <person name="Kues U."/>
            <person name="Barry K."/>
            <person name="Hegedus J.C."/>
            <person name="Henrissat B."/>
            <person name="Johnson J."/>
            <person name="Lipzen A."/>
            <person name="Ohm R."/>
            <person name="Nagy I."/>
            <person name="Pangilinan J."/>
            <person name="Yan J."/>
            <person name="Xiong Y."/>
            <person name="Grigoriev I.V."/>
            <person name="Hibbett D.S."/>
            <person name="Nagy L.G."/>
        </authorList>
    </citation>
    <scope>NUCLEOTIDE SEQUENCE [LARGE SCALE GENOMIC DNA]</scope>
    <source>
        <strain evidence="2 3">SZMC22713</strain>
    </source>
</reference>
<dbReference type="InterPro" id="IPR036047">
    <property type="entry name" value="F-box-like_dom_sf"/>
</dbReference>
<proteinExistence type="predicted"/>
<evidence type="ECO:0000313" key="2">
    <source>
        <dbReference type="EMBL" id="TDL22615.1"/>
    </source>
</evidence>
<dbReference type="STRING" id="50990.A0A4Y7Q5D5"/>
<dbReference type="Gene3D" id="1.20.1280.50">
    <property type="match status" value="1"/>
</dbReference>
<sequence>MAAPEKGEIESQNGKAACRLAFGFTGSQAMTSPNGPADLAQIEAEICKVEEYLANLKSQRNTFSSIYKLPPEVIAHILRRVRTNRLSLWLSVTHVCRHWRQVALDCSSLWTTVNLSEQEAKAFLERSRSALLTVRARRSGQADNKNVISLLCDNLSRIRELRLDAGRYSWHSESFDINTVFSVPAPFMEKIFIRNRWNATPPAFTFGGNYPMLKTLVVSQQRLTWHSQSIRGLTKFVLQDIHSANQPTLSELVSILDECQGLEILSR</sequence>
<dbReference type="Pfam" id="PF12937">
    <property type="entry name" value="F-box-like"/>
    <property type="match status" value="1"/>
</dbReference>
<dbReference type="OrthoDB" id="2884925at2759"/>
<protein>
    <recommendedName>
        <fullName evidence="1">F-box domain-containing protein</fullName>
    </recommendedName>
</protein>
<dbReference type="VEuPathDB" id="FungiDB:BD410DRAFT_788439"/>
<dbReference type="PANTHER" id="PTHR38926">
    <property type="entry name" value="F-BOX DOMAIN CONTAINING PROTEIN, EXPRESSED"/>
    <property type="match status" value="1"/>
</dbReference>
<dbReference type="Proteomes" id="UP000294933">
    <property type="component" value="Unassembled WGS sequence"/>
</dbReference>